<evidence type="ECO:0000256" key="1">
    <source>
        <dbReference type="ARBA" id="ARBA00004383"/>
    </source>
</evidence>
<dbReference type="InterPro" id="IPR006260">
    <property type="entry name" value="TonB/TolA_C"/>
</dbReference>
<reference evidence="11 12" key="1">
    <citation type="journal article" date="2009" name="Appl. Environ. Microbiol.">
        <title>Three genomes from the phylum Acidobacteria provide insight into the lifestyles of these microorganisms in soils.</title>
        <authorList>
            <person name="Ward N.L."/>
            <person name="Challacombe J.F."/>
            <person name="Janssen P.H."/>
            <person name="Henrissat B."/>
            <person name="Coutinho P.M."/>
            <person name="Wu M."/>
            <person name="Xie G."/>
            <person name="Haft D.H."/>
            <person name="Sait M."/>
            <person name="Badger J."/>
            <person name="Barabote R.D."/>
            <person name="Bradley B."/>
            <person name="Brettin T.S."/>
            <person name="Brinkac L.M."/>
            <person name="Bruce D."/>
            <person name="Creasy T."/>
            <person name="Daugherty S.C."/>
            <person name="Davidsen T.M."/>
            <person name="DeBoy R.T."/>
            <person name="Detter J.C."/>
            <person name="Dodson R.J."/>
            <person name="Durkin A.S."/>
            <person name="Ganapathy A."/>
            <person name="Gwinn-Giglio M."/>
            <person name="Han C.S."/>
            <person name="Khouri H."/>
            <person name="Kiss H."/>
            <person name="Kothari S.P."/>
            <person name="Madupu R."/>
            <person name="Nelson K.E."/>
            <person name="Nelson W.C."/>
            <person name="Paulsen I."/>
            <person name="Penn K."/>
            <person name="Ren Q."/>
            <person name="Rosovitz M.J."/>
            <person name="Selengut J.D."/>
            <person name="Shrivastava S."/>
            <person name="Sullivan S.A."/>
            <person name="Tapia R."/>
            <person name="Thompson L.S."/>
            <person name="Watkins K.L."/>
            <person name="Yang Q."/>
            <person name="Yu C."/>
            <person name="Zafar N."/>
            <person name="Zhou L."/>
            <person name="Kuske C.R."/>
        </authorList>
    </citation>
    <scope>NUCLEOTIDE SEQUENCE [LARGE SCALE GENOMIC DNA]</scope>
    <source>
        <strain evidence="11 12">Ellin345</strain>
    </source>
</reference>
<evidence type="ECO:0000256" key="8">
    <source>
        <dbReference type="ARBA" id="ARBA00022989"/>
    </source>
</evidence>
<dbReference type="EnsemblBacteria" id="ABF39082">
    <property type="protein sequence ID" value="ABF39082"/>
    <property type="gene ID" value="Acid345_0077"/>
</dbReference>
<dbReference type="GO" id="GO:0015031">
    <property type="term" value="P:protein transport"/>
    <property type="evidence" value="ECO:0007669"/>
    <property type="project" value="UniProtKB-KW"/>
</dbReference>
<comment type="similarity">
    <text evidence="2">Belongs to the TonB family.</text>
</comment>
<comment type="subcellular location">
    <subcellularLocation>
        <location evidence="1">Cell inner membrane</location>
        <topology evidence="1">Single-pass membrane protein</topology>
        <orientation evidence="1">Periplasmic side</orientation>
    </subcellularLocation>
</comment>
<evidence type="ECO:0000256" key="6">
    <source>
        <dbReference type="ARBA" id="ARBA00022692"/>
    </source>
</evidence>
<organism evidence="11 12">
    <name type="scientific">Koribacter versatilis (strain Ellin345)</name>
    <dbReference type="NCBI Taxonomy" id="204669"/>
    <lineage>
        <taxon>Bacteria</taxon>
        <taxon>Pseudomonadati</taxon>
        <taxon>Acidobacteriota</taxon>
        <taxon>Terriglobia</taxon>
        <taxon>Terriglobales</taxon>
        <taxon>Candidatus Korobacteraceae</taxon>
        <taxon>Candidatus Korobacter</taxon>
    </lineage>
</organism>
<dbReference type="AlphaFoldDB" id="Q1IVL8"/>
<keyword evidence="3" id="KW-0813">Transport</keyword>
<dbReference type="KEGG" id="aba:Acid345_0077"/>
<keyword evidence="4" id="KW-1003">Cell membrane</keyword>
<dbReference type="HOGENOM" id="CLU_1738145_0_0_0"/>
<keyword evidence="6" id="KW-0812">Transmembrane</keyword>
<dbReference type="SUPFAM" id="SSF74653">
    <property type="entry name" value="TolA/TonB C-terminal domain"/>
    <property type="match status" value="1"/>
</dbReference>
<dbReference type="NCBIfam" id="TIGR01352">
    <property type="entry name" value="tonB_Cterm"/>
    <property type="match status" value="1"/>
</dbReference>
<evidence type="ECO:0000256" key="2">
    <source>
        <dbReference type="ARBA" id="ARBA00006555"/>
    </source>
</evidence>
<dbReference type="STRING" id="204669.Acid345_0077"/>
<name>Q1IVL8_KORVE</name>
<keyword evidence="12" id="KW-1185">Reference proteome</keyword>
<evidence type="ECO:0000256" key="7">
    <source>
        <dbReference type="ARBA" id="ARBA00022927"/>
    </source>
</evidence>
<evidence type="ECO:0000259" key="10">
    <source>
        <dbReference type="PROSITE" id="PS52015"/>
    </source>
</evidence>
<gene>
    <name evidence="11" type="ordered locus">Acid345_0077</name>
</gene>
<sequence>MCMHSKMSLARRRCEVHNLWPRGCNVRFFFSALLVIGMAQGLGAQPPQDIPHCPFKAPRDDCATVPKATFTPQPNFSDYARKKRLEGNVILSLTVLSDGTVDDVKVTRSLEKSLDEQAIKTVRTWKFEPSMYQGKPISYSTAVEVNFRLY</sequence>
<keyword evidence="8" id="KW-1133">Transmembrane helix</keyword>
<protein>
    <submittedName>
        <fullName evidence="11">Outer membrane transport energization protein TonB</fullName>
    </submittedName>
</protein>
<keyword evidence="7" id="KW-0653">Protein transport</keyword>
<evidence type="ECO:0000256" key="3">
    <source>
        <dbReference type="ARBA" id="ARBA00022448"/>
    </source>
</evidence>
<proteinExistence type="inferred from homology"/>
<feature type="domain" description="TonB C-terminal" evidence="10">
    <location>
        <begin position="61"/>
        <end position="150"/>
    </location>
</feature>
<evidence type="ECO:0000256" key="4">
    <source>
        <dbReference type="ARBA" id="ARBA00022475"/>
    </source>
</evidence>
<dbReference type="PANTHER" id="PTHR33446:SF2">
    <property type="entry name" value="PROTEIN TONB"/>
    <property type="match status" value="1"/>
</dbReference>
<evidence type="ECO:0000256" key="5">
    <source>
        <dbReference type="ARBA" id="ARBA00022519"/>
    </source>
</evidence>
<evidence type="ECO:0000256" key="9">
    <source>
        <dbReference type="ARBA" id="ARBA00023136"/>
    </source>
</evidence>
<dbReference type="PROSITE" id="PS52015">
    <property type="entry name" value="TONB_CTD"/>
    <property type="match status" value="1"/>
</dbReference>
<keyword evidence="5" id="KW-0997">Cell inner membrane</keyword>
<dbReference type="GO" id="GO:0055085">
    <property type="term" value="P:transmembrane transport"/>
    <property type="evidence" value="ECO:0007669"/>
    <property type="project" value="InterPro"/>
</dbReference>
<dbReference type="Gene3D" id="3.30.1150.10">
    <property type="match status" value="1"/>
</dbReference>
<keyword evidence="9" id="KW-0472">Membrane</keyword>
<dbReference type="EMBL" id="CP000360">
    <property type="protein sequence ID" value="ABF39082.1"/>
    <property type="molecule type" value="Genomic_DNA"/>
</dbReference>
<dbReference type="InterPro" id="IPR037682">
    <property type="entry name" value="TonB_C"/>
</dbReference>
<dbReference type="GO" id="GO:0005886">
    <property type="term" value="C:plasma membrane"/>
    <property type="evidence" value="ECO:0007669"/>
    <property type="project" value="UniProtKB-SubCell"/>
</dbReference>
<dbReference type="InterPro" id="IPR051045">
    <property type="entry name" value="TonB-dependent_transducer"/>
</dbReference>
<dbReference type="Pfam" id="PF03544">
    <property type="entry name" value="TonB_C"/>
    <property type="match status" value="1"/>
</dbReference>
<dbReference type="Proteomes" id="UP000002432">
    <property type="component" value="Chromosome"/>
</dbReference>
<dbReference type="eggNOG" id="COG0810">
    <property type="taxonomic scope" value="Bacteria"/>
</dbReference>
<dbReference type="PANTHER" id="PTHR33446">
    <property type="entry name" value="PROTEIN TONB-RELATED"/>
    <property type="match status" value="1"/>
</dbReference>
<evidence type="ECO:0000313" key="12">
    <source>
        <dbReference type="Proteomes" id="UP000002432"/>
    </source>
</evidence>
<accession>Q1IVL8</accession>
<evidence type="ECO:0000313" key="11">
    <source>
        <dbReference type="EMBL" id="ABF39082.1"/>
    </source>
</evidence>